<dbReference type="Pfam" id="PF23024">
    <property type="entry name" value="AMP-dom_DIP2-like"/>
    <property type="match status" value="1"/>
</dbReference>
<comment type="similarity">
    <text evidence="1">Belongs to the ATP-dependent AMP-binding enzyme family.</text>
</comment>
<dbReference type="RefSeq" id="WP_190024955.1">
    <property type="nucleotide sequence ID" value="NZ_BMUT01000017.1"/>
</dbReference>
<evidence type="ECO:0000256" key="1">
    <source>
        <dbReference type="ARBA" id="ARBA00006432"/>
    </source>
</evidence>
<keyword evidence="2" id="KW-0436">Ligase</keyword>
<dbReference type="Proteomes" id="UP000659223">
    <property type="component" value="Unassembled WGS sequence"/>
</dbReference>
<name>A0ABQ2Z8Q8_9ACTN</name>
<keyword evidence="8" id="KW-1185">Reference proteome</keyword>
<proteinExistence type="inferred from homology"/>
<sequence length="568" mass="60909">MTPHQETFTERVLQRAAERGGQDAFVHLRDTGTALEPERLGWAALDHRAKDIASWLQERGLAGRQVLLLEPPGPQFITAFTGCLYAGAVAVPAPLPAGRERHFGRLSRIAADARISAVLTSAEHAPEIAAWLAAAGFPDVACLATDAGPAGDPAHWRAPRLRPDDLAFLQYTSGSTSAPKGVMVSHGNLMANEAAVQRALGSTAESCLGSWLPVYHDMGLIGHVLHPLWLGARAALMSPETFLRRPAAWLEMITAYGVTHGGGPNFAYDMCVRRVREAELARLDLSTWQQACNGAEPVRADTLRAFTERFAPAGFRREAFFPCYGMAEATLLVSGTPLGTAPVTRAVDTAALEQGRLAAPEQGRPTRTLAGSGRVHPGDFEIRIVDPATRHALPEGGIGEIWLRGPSIARGYWGRPDLTAEAFGAALAGPDEESTGWLRTGDLGALDDGELYVTGRLKEMLIVNGRNIYPHDVEAVVRSADPALGTGAAFAVASPYDGRDRLVVVQELRDGTHAHDELLARVRRAVSGEFGVAPDTVLLVAPGTVHRTTSGKIQRTLMRDRYLAGELT</sequence>
<dbReference type="Gene3D" id="3.40.50.12780">
    <property type="entry name" value="N-terminal domain of ligase-like"/>
    <property type="match status" value="1"/>
</dbReference>
<comment type="caution">
    <text evidence="7">The sequence shown here is derived from an EMBL/GenBank/DDBJ whole genome shotgun (WGS) entry which is preliminary data.</text>
</comment>
<dbReference type="Pfam" id="PF00501">
    <property type="entry name" value="AMP-binding"/>
    <property type="match status" value="1"/>
</dbReference>
<evidence type="ECO:0000256" key="2">
    <source>
        <dbReference type="ARBA" id="ARBA00022598"/>
    </source>
</evidence>
<dbReference type="InterPro" id="IPR020845">
    <property type="entry name" value="AMP-binding_CS"/>
</dbReference>
<dbReference type="CDD" id="cd05931">
    <property type="entry name" value="FAAL"/>
    <property type="match status" value="1"/>
</dbReference>
<dbReference type="PROSITE" id="PS00455">
    <property type="entry name" value="AMP_BINDING"/>
    <property type="match status" value="1"/>
</dbReference>
<dbReference type="SUPFAM" id="SSF56801">
    <property type="entry name" value="Acetyl-CoA synthetase-like"/>
    <property type="match status" value="1"/>
</dbReference>
<dbReference type="InterPro" id="IPR040097">
    <property type="entry name" value="FAAL/FAAC"/>
</dbReference>
<evidence type="ECO:0000313" key="7">
    <source>
        <dbReference type="EMBL" id="GGY05676.1"/>
    </source>
</evidence>
<dbReference type="InterPro" id="IPR000873">
    <property type="entry name" value="AMP-dep_synth/lig_dom"/>
</dbReference>
<accession>A0ABQ2Z8Q8</accession>
<feature type="domain" description="AMP-dependent synthetase/ligase" evidence="5">
    <location>
        <begin position="17"/>
        <end position="413"/>
    </location>
</feature>
<feature type="domain" description="AMP-binding enzyme C-terminal" evidence="6">
    <location>
        <begin position="459"/>
        <end position="567"/>
    </location>
</feature>
<evidence type="ECO:0000259" key="6">
    <source>
        <dbReference type="Pfam" id="PF23024"/>
    </source>
</evidence>
<evidence type="ECO:0000256" key="4">
    <source>
        <dbReference type="ARBA" id="ARBA00023098"/>
    </source>
</evidence>
<protein>
    <submittedName>
        <fullName evidence="7">AMP-binding protein</fullName>
    </submittedName>
</protein>
<keyword evidence="4" id="KW-0443">Lipid metabolism</keyword>
<dbReference type="InterPro" id="IPR025110">
    <property type="entry name" value="AMP-bd_C"/>
</dbReference>
<dbReference type="InterPro" id="IPR042099">
    <property type="entry name" value="ANL_N_sf"/>
</dbReference>
<dbReference type="PANTHER" id="PTHR22754:SF32">
    <property type="entry name" value="DISCO-INTERACTING PROTEIN 2"/>
    <property type="match status" value="1"/>
</dbReference>
<dbReference type="PANTHER" id="PTHR22754">
    <property type="entry name" value="DISCO-INTERACTING PROTEIN 2 DIP2 -RELATED"/>
    <property type="match status" value="1"/>
</dbReference>
<dbReference type="InterPro" id="IPR045851">
    <property type="entry name" value="AMP-bd_C_sf"/>
</dbReference>
<reference evidence="8" key="1">
    <citation type="journal article" date="2019" name="Int. J. Syst. Evol. Microbiol.">
        <title>The Global Catalogue of Microorganisms (GCM) 10K type strain sequencing project: providing services to taxonomists for standard genome sequencing and annotation.</title>
        <authorList>
            <consortium name="The Broad Institute Genomics Platform"/>
            <consortium name="The Broad Institute Genome Sequencing Center for Infectious Disease"/>
            <person name="Wu L."/>
            <person name="Ma J."/>
        </authorList>
    </citation>
    <scope>NUCLEOTIDE SEQUENCE [LARGE SCALE GENOMIC DNA]</scope>
    <source>
        <strain evidence="8">JCM 4586</strain>
    </source>
</reference>
<dbReference type="Gene3D" id="3.30.300.30">
    <property type="match status" value="1"/>
</dbReference>
<evidence type="ECO:0000256" key="3">
    <source>
        <dbReference type="ARBA" id="ARBA00022832"/>
    </source>
</evidence>
<evidence type="ECO:0000259" key="5">
    <source>
        <dbReference type="Pfam" id="PF00501"/>
    </source>
</evidence>
<evidence type="ECO:0000313" key="8">
    <source>
        <dbReference type="Proteomes" id="UP000659223"/>
    </source>
</evidence>
<organism evidence="7 8">
    <name type="scientific">Streptomyces hiroshimensis</name>
    <dbReference type="NCBI Taxonomy" id="66424"/>
    <lineage>
        <taxon>Bacteria</taxon>
        <taxon>Bacillati</taxon>
        <taxon>Actinomycetota</taxon>
        <taxon>Actinomycetes</taxon>
        <taxon>Kitasatosporales</taxon>
        <taxon>Streptomycetaceae</taxon>
        <taxon>Streptomyces</taxon>
    </lineage>
</organism>
<gene>
    <name evidence="7" type="ORF">GCM10010324_60610</name>
</gene>
<keyword evidence="3" id="KW-0276">Fatty acid metabolism</keyword>
<dbReference type="EMBL" id="BMUT01000017">
    <property type="protein sequence ID" value="GGY05676.1"/>
    <property type="molecule type" value="Genomic_DNA"/>
</dbReference>